<proteinExistence type="predicted"/>
<evidence type="ECO:0000313" key="1">
    <source>
        <dbReference type="EMBL" id="ETI23941.1"/>
    </source>
</evidence>
<gene>
    <name evidence="1" type="ORF">G647_05748</name>
</gene>
<sequence>MDLIERSKPFNTCPMYTCGCDEKYGLDDALNAYRILKGKDASMVCFYHGPRTCANCRTLPTVLSPKKFFDRITPDAGKVSSPMAALRR</sequence>
<reference evidence="1 2" key="1">
    <citation type="submission" date="2013-03" db="EMBL/GenBank/DDBJ databases">
        <title>The Genome Sequence of Cladophialophora carrionii CBS 160.54.</title>
        <authorList>
            <consortium name="The Broad Institute Genomics Platform"/>
            <person name="Cuomo C."/>
            <person name="de Hoog S."/>
            <person name="Gorbushina A."/>
            <person name="Walker B."/>
            <person name="Young S.K."/>
            <person name="Zeng Q."/>
            <person name="Gargeya S."/>
            <person name="Fitzgerald M."/>
            <person name="Haas B."/>
            <person name="Abouelleil A."/>
            <person name="Allen A.W."/>
            <person name="Alvarado L."/>
            <person name="Arachchi H.M."/>
            <person name="Berlin A.M."/>
            <person name="Chapman S.B."/>
            <person name="Gainer-Dewar J."/>
            <person name="Goldberg J."/>
            <person name="Griggs A."/>
            <person name="Gujja S."/>
            <person name="Hansen M."/>
            <person name="Howarth C."/>
            <person name="Imamovic A."/>
            <person name="Ireland A."/>
            <person name="Larimer J."/>
            <person name="McCowan C."/>
            <person name="Murphy C."/>
            <person name="Pearson M."/>
            <person name="Poon T.W."/>
            <person name="Priest M."/>
            <person name="Roberts A."/>
            <person name="Saif S."/>
            <person name="Shea T."/>
            <person name="Sisk P."/>
            <person name="Sykes S."/>
            <person name="Wortman J."/>
            <person name="Nusbaum C."/>
            <person name="Birren B."/>
        </authorList>
    </citation>
    <scope>NUCLEOTIDE SEQUENCE [LARGE SCALE GENOMIC DNA]</scope>
    <source>
        <strain evidence="1 2">CBS 160.54</strain>
    </source>
</reference>
<dbReference type="EMBL" id="KB822705">
    <property type="protein sequence ID" value="ETI23941.1"/>
    <property type="molecule type" value="Genomic_DNA"/>
</dbReference>
<evidence type="ECO:0000313" key="2">
    <source>
        <dbReference type="Proteomes" id="UP000030678"/>
    </source>
</evidence>
<dbReference type="Proteomes" id="UP000030678">
    <property type="component" value="Unassembled WGS sequence"/>
</dbReference>
<dbReference type="GeneID" id="19984241"/>
<name>V9DB86_9EURO</name>
<protein>
    <submittedName>
        <fullName evidence="1">Uncharacterized protein</fullName>
    </submittedName>
</protein>
<accession>V9DB86</accession>
<organism evidence="1 2">
    <name type="scientific">Cladophialophora carrionii CBS 160.54</name>
    <dbReference type="NCBI Taxonomy" id="1279043"/>
    <lineage>
        <taxon>Eukaryota</taxon>
        <taxon>Fungi</taxon>
        <taxon>Dikarya</taxon>
        <taxon>Ascomycota</taxon>
        <taxon>Pezizomycotina</taxon>
        <taxon>Eurotiomycetes</taxon>
        <taxon>Chaetothyriomycetidae</taxon>
        <taxon>Chaetothyriales</taxon>
        <taxon>Herpotrichiellaceae</taxon>
        <taxon>Cladophialophora</taxon>
    </lineage>
</organism>
<dbReference type="AlphaFoldDB" id="V9DB86"/>
<dbReference type="RefSeq" id="XP_008728296.1">
    <property type="nucleotide sequence ID" value="XM_008730074.1"/>
</dbReference>
<dbReference type="VEuPathDB" id="FungiDB:G647_05748"/>
<dbReference type="HOGENOM" id="CLU_2468875_0_0_1"/>